<feature type="compositionally biased region" description="Basic and acidic residues" evidence="2">
    <location>
        <begin position="43"/>
        <end position="53"/>
    </location>
</feature>
<dbReference type="GO" id="GO:0007283">
    <property type="term" value="P:spermatogenesis"/>
    <property type="evidence" value="ECO:0007669"/>
    <property type="project" value="TreeGrafter"/>
</dbReference>
<dbReference type="RefSeq" id="XP_022381619.1">
    <property type="nucleotide sequence ID" value="XM_022525911.1"/>
</dbReference>
<keyword evidence="1" id="KW-0677">Repeat</keyword>
<dbReference type="SMART" id="SM00705">
    <property type="entry name" value="THEG"/>
    <property type="match status" value="7"/>
</dbReference>
<dbReference type="STRING" id="391180.A0A2Y9LDE9"/>
<organism evidence="3 4">
    <name type="scientific">Enhydra lutris kenyoni</name>
    <name type="common">northern sea otter</name>
    <dbReference type="NCBI Taxonomy" id="391180"/>
    <lineage>
        <taxon>Eukaryota</taxon>
        <taxon>Metazoa</taxon>
        <taxon>Chordata</taxon>
        <taxon>Craniata</taxon>
        <taxon>Vertebrata</taxon>
        <taxon>Euteleostomi</taxon>
        <taxon>Mammalia</taxon>
        <taxon>Eutheria</taxon>
        <taxon>Laurasiatheria</taxon>
        <taxon>Carnivora</taxon>
        <taxon>Caniformia</taxon>
        <taxon>Musteloidea</taxon>
        <taxon>Mustelidae</taxon>
        <taxon>Lutrinae</taxon>
        <taxon>Enhydra</taxon>
    </lineage>
</organism>
<evidence type="ECO:0000256" key="1">
    <source>
        <dbReference type="ARBA" id="ARBA00022737"/>
    </source>
</evidence>
<dbReference type="AlphaFoldDB" id="A0A2Y9LDE9"/>
<sequence length="375" mass="42413">MGNQRQSSLLHHHSSEAEGSPHRGQDNGVLGTGTQDTVSGSRRATDAGKLRFEDQEEEALPEEVTGGEVPSPQKPNVALMQPDGGPEKDIDDGVSEMSRLSISQRFPSISSVGGRKRRRLLELAKPKTNWQVLKDRMGCCCKGYAWVSPYKRNLQFCVYWPSVYWTERFLEDTTLTITVPEVSRRVEELARPKRFYSEYYNNNRITPIWPVPRSSLEHHASSRLRELAAPRIRNNIWSINMSEVSQVSRAAQMAIPSPRILRLAEPRSPATLLEEWDPMPKPKPHVSDYNRLLHLATPKAQSNQCVPDRDPRWEVLDVTKKAVASPRIISLAKPKVRKDLNEGYDPYYISPASLAARASPRLYELATPKSVTKKV</sequence>
<name>A0A2Y9LDE9_ENHLU</name>
<dbReference type="InterPro" id="IPR006623">
    <property type="entry name" value="THEG"/>
</dbReference>
<protein>
    <submittedName>
        <fullName evidence="4">Testicular haploid expressed gene protein</fullName>
    </submittedName>
</protein>
<dbReference type="GeneID" id="111161872"/>
<feature type="compositionally biased region" description="Basic and acidic residues" evidence="2">
    <location>
        <begin position="13"/>
        <end position="25"/>
    </location>
</feature>
<gene>
    <name evidence="4" type="primary">LOC111161872</name>
</gene>
<proteinExistence type="predicted"/>
<dbReference type="CTD" id="51298"/>
<dbReference type="Proteomes" id="UP000248482">
    <property type="component" value="Unplaced"/>
</dbReference>
<reference evidence="4" key="1">
    <citation type="submission" date="2025-08" db="UniProtKB">
        <authorList>
            <consortium name="RefSeq"/>
        </authorList>
    </citation>
    <scope>IDENTIFICATION</scope>
    <source>
        <tissue evidence="4">Blood</tissue>
    </source>
</reference>
<dbReference type="PANTHER" id="PTHR15901:SF16">
    <property type="entry name" value="TESTICULAR HAPLOID EXPRESSED GENE PROTEIN"/>
    <property type="match status" value="1"/>
</dbReference>
<dbReference type="KEGG" id="elk:111161872"/>
<keyword evidence="3" id="KW-1185">Reference proteome</keyword>
<dbReference type="InterPro" id="IPR042401">
    <property type="entry name" value="SPMAP2-like"/>
</dbReference>
<evidence type="ECO:0000313" key="3">
    <source>
        <dbReference type="Proteomes" id="UP000248482"/>
    </source>
</evidence>
<evidence type="ECO:0000256" key="2">
    <source>
        <dbReference type="SAM" id="MobiDB-lite"/>
    </source>
</evidence>
<dbReference type="OrthoDB" id="25466at2759"/>
<accession>A0A2Y9LDE9</accession>
<feature type="compositionally biased region" description="Polar residues" evidence="2">
    <location>
        <begin position="32"/>
        <end position="42"/>
    </location>
</feature>
<dbReference type="Pfam" id="PF14912">
    <property type="entry name" value="THEG"/>
    <property type="match status" value="3"/>
</dbReference>
<evidence type="ECO:0000313" key="4">
    <source>
        <dbReference type="RefSeq" id="XP_022381619.1"/>
    </source>
</evidence>
<dbReference type="PANTHER" id="PTHR15901">
    <property type="entry name" value="TESTICULAR HAPLOID EXPRESSED GENE PROTEIN"/>
    <property type="match status" value="1"/>
</dbReference>
<feature type="region of interest" description="Disordered" evidence="2">
    <location>
        <begin position="1"/>
        <end position="86"/>
    </location>
</feature>